<dbReference type="InterPro" id="IPR017246">
    <property type="entry name" value="Snapin"/>
</dbReference>
<dbReference type="GO" id="GO:0008021">
    <property type="term" value="C:synaptic vesicle"/>
    <property type="evidence" value="ECO:0000318"/>
    <property type="project" value="GO_Central"/>
</dbReference>
<dbReference type="GO" id="GO:0006886">
    <property type="term" value="P:intracellular protein transport"/>
    <property type="evidence" value="ECO:0007669"/>
    <property type="project" value="InterPro"/>
</dbReference>
<dbReference type="GO" id="GO:0016197">
    <property type="term" value="P:endosomal transport"/>
    <property type="evidence" value="ECO:0007669"/>
    <property type="project" value="EnsemblMetazoa"/>
</dbReference>
<reference evidence="5" key="1">
    <citation type="journal article" date="2008" name="Nat. Genet.">
        <title>The Pristionchus pacificus genome provides a unique perspective on nematode lifestyle and parasitism.</title>
        <authorList>
            <person name="Dieterich C."/>
            <person name="Clifton S.W."/>
            <person name="Schuster L.N."/>
            <person name="Chinwalla A."/>
            <person name="Delehaunty K."/>
            <person name="Dinkelacker I."/>
            <person name="Fulton L."/>
            <person name="Fulton R."/>
            <person name="Godfrey J."/>
            <person name="Minx P."/>
            <person name="Mitreva M."/>
            <person name="Roeseler W."/>
            <person name="Tian H."/>
            <person name="Witte H."/>
            <person name="Yang S.P."/>
            <person name="Wilson R.K."/>
            <person name="Sommer R.J."/>
        </authorList>
    </citation>
    <scope>NUCLEOTIDE SEQUENCE [LARGE SCALE GENOMIC DNA]</scope>
    <source>
        <strain evidence="5">PS312</strain>
    </source>
</reference>
<dbReference type="GO" id="GO:0007040">
    <property type="term" value="P:lysosome organization"/>
    <property type="evidence" value="ECO:0000318"/>
    <property type="project" value="GO_Central"/>
</dbReference>
<dbReference type="GO" id="GO:0016079">
    <property type="term" value="P:synaptic vesicle exocytosis"/>
    <property type="evidence" value="ECO:0000318"/>
    <property type="project" value="GO_Central"/>
</dbReference>
<evidence type="ECO:0000256" key="2">
    <source>
        <dbReference type="ARBA" id="ARBA00023054"/>
    </source>
</evidence>
<dbReference type="GO" id="GO:0031083">
    <property type="term" value="C:BLOC-1 complex"/>
    <property type="evidence" value="ECO:0000318"/>
    <property type="project" value="GO_Central"/>
</dbReference>
<dbReference type="OrthoDB" id="5399166at2759"/>
<dbReference type="PANTHER" id="PTHR31305:SF2">
    <property type="entry name" value="SNARE-ASSOCIATED PROTEIN SNAPIN"/>
    <property type="match status" value="1"/>
</dbReference>
<keyword evidence="5" id="KW-1185">Reference proteome</keyword>
<accession>A0A8R1U2H1</accession>
<dbReference type="GO" id="GO:0090316">
    <property type="term" value="P:positive regulation of intracellular protein transport"/>
    <property type="evidence" value="ECO:0007669"/>
    <property type="project" value="EnsemblMetazoa"/>
</dbReference>
<dbReference type="InterPro" id="IPR028119">
    <property type="entry name" value="Snapin/Pallidin/Snn1"/>
</dbReference>
<sequence>MTSIQLQQMGDKAVIIEAADLTLLSLSSNIAALDAQVLATKTSQKTLNTAIEQLAEFLRTINDHDEPADVSAAVRKLNDSQRRVVQLSARLTSLTDRLGALQRAIARETHQHKIGITQKLPEKPAQ</sequence>
<dbReference type="AlphaFoldDB" id="A0A2A6BI72"/>
<dbReference type="Pfam" id="PF14712">
    <property type="entry name" value="Snapin_Pallidin"/>
    <property type="match status" value="1"/>
</dbReference>
<evidence type="ECO:0000256" key="3">
    <source>
        <dbReference type="ARBA" id="ARBA00033330"/>
    </source>
</evidence>
<evidence type="ECO:0000256" key="1">
    <source>
        <dbReference type="ARBA" id="ARBA00006111"/>
    </source>
</evidence>
<comment type="similarity">
    <text evidence="1">Belongs to the SNAPIN family.</text>
</comment>
<dbReference type="GO" id="GO:0030141">
    <property type="term" value="C:secretory granule"/>
    <property type="evidence" value="ECO:0000318"/>
    <property type="project" value="GO_Central"/>
</dbReference>
<name>A0A2A6BI72_PRIPA</name>
<evidence type="ECO:0000313" key="4">
    <source>
        <dbReference type="EnsemblMetazoa" id="PPA01554.1"/>
    </source>
</evidence>
<dbReference type="GO" id="GO:0000149">
    <property type="term" value="F:SNARE binding"/>
    <property type="evidence" value="ECO:0000318"/>
    <property type="project" value="GO_Central"/>
</dbReference>
<dbReference type="GO" id="GO:0048489">
    <property type="term" value="P:synaptic vesicle transport"/>
    <property type="evidence" value="ECO:0000318"/>
    <property type="project" value="GO_Central"/>
</dbReference>
<reference evidence="4" key="2">
    <citation type="submission" date="2022-06" db="UniProtKB">
        <authorList>
            <consortium name="EnsemblMetazoa"/>
        </authorList>
    </citation>
    <scope>IDENTIFICATION</scope>
    <source>
        <strain evidence="4">PS312</strain>
    </source>
</reference>
<dbReference type="GO" id="GO:0032418">
    <property type="term" value="P:lysosome localization"/>
    <property type="evidence" value="ECO:0000318"/>
    <property type="project" value="GO_Central"/>
</dbReference>
<dbReference type="PANTHER" id="PTHR31305">
    <property type="entry name" value="SNARE-ASSOCIATED PROTEIN SNAPIN"/>
    <property type="match status" value="1"/>
</dbReference>
<protein>
    <recommendedName>
        <fullName evidence="3">Biogenesis of lysosome-related organelles complex 1 subunit 7</fullName>
    </recommendedName>
</protein>
<dbReference type="GO" id="GO:0008333">
    <property type="term" value="P:endosome to lysosome transport"/>
    <property type="evidence" value="ECO:0000318"/>
    <property type="project" value="GO_Central"/>
</dbReference>
<keyword evidence="2" id="KW-0175">Coiled coil</keyword>
<dbReference type="Proteomes" id="UP000005239">
    <property type="component" value="Unassembled WGS sequence"/>
</dbReference>
<proteinExistence type="inferred from homology"/>
<gene>
    <name evidence="4" type="primary">WBGene00091108</name>
</gene>
<organism evidence="4 5">
    <name type="scientific">Pristionchus pacificus</name>
    <name type="common">Parasitic nematode worm</name>
    <dbReference type="NCBI Taxonomy" id="54126"/>
    <lineage>
        <taxon>Eukaryota</taxon>
        <taxon>Metazoa</taxon>
        <taxon>Ecdysozoa</taxon>
        <taxon>Nematoda</taxon>
        <taxon>Chromadorea</taxon>
        <taxon>Rhabditida</taxon>
        <taxon>Rhabditina</taxon>
        <taxon>Diplogasteromorpha</taxon>
        <taxon>Diplogasteroidea</taxon>
        <taxon>Neodiplogasteridae</taxon>
        <taxon>Pristionchus</taxon>
    </lineage>
</organism>
<accession>A0A2A6BI72</accession>
<dbReference type="EnsemblMetazoa" id="PPA01554.1">
    <property type="protein sequence ID" value="PPA01554.1"/>
    <property type="gene ID" value="WBGene00091108"/>
</dbReference>
<evidence type="ECO:0000313" key="5">
    <source>
        <dbReference type="Proteomes" id="UP000005239"/>
    </source>
</evidence>